<protein>
    <submittedName>
        <fullName evidence="1">Uncharacterized protein</fullName>
    </submittedName>
</protein>
<reference evidence="1" key="1">
    <citation type="journal article" date="2013" name="Genome Biol.">
        <title>Draft genome of the mountain pine beetle, Dendroctonus ponderosae Hopkins, a major forest pest.</title>
        <authorList>
            <person name="Keeling C.I."/>
            <person name="Yuen M.M."/>
            <person name="Liao N.Y."/>
            <person name="Docking T.R."/>
            <person name="Chan S.K."/>
            <person name="Taylor G.A."/>
            <person name="Palmquist D.L."/>
            <person name="Jackman S.D."/>
            <person name="Nguyen A."/>
            <person name="Li M."/>
            <person name="Henderson H."/>
            <person name="Janes J.K."/>
            <person name="Zhao Y."/>
            <person name="Pandoh P."/>
            <person name="Moore R."/>
            <person name="Sperling F.A."/>
            <person name="Huber D.P."/>
            <person name="Birol I."/>
            <person name="Jones S.J."/>
            <person name="Bohlmann J."/>
        </authorList>
    </citation>
    <scope>NUCLEOTIDE SEQUENCE</scope>
</reference>
<dbReference type="GO" id="GO:0005737">
    <property type="term" value="C:cytoplasm"/>
    <property type="evidence" value="ECO:0007669"/>
    <property type="project" value="TreeGrafter"/>
</dbReference>
<dbReference type="Pfam" id="PF00640">
    <property type="entry name" value="PID"/>
    <property type="match status" value="1"/>
</dbReference>
<dbReference type="SUPFAM" id="SSF50729">
    <property type="entry name" value="PH domain-like"/>
    <property type="match status" value="1"/>
</dbReference>
<dbReference type="AlphaFoldDB" id="N6SY79"/>
<sequence length="86" mass="9751">MAIRAAGEHKQRITINIAIDGLRLRDEKTGDCLYHHPVHKISFIAQDMIDSRAFGYIFGSPDTGRRFFGIKTDKAASQVKCREIDM</sequence>
<dbReference type="HOGENOM" id="CLU_2500214_0_0_1"/>
<dbReference type="PANTHER" id="PTHR47695:SF3">
    <property type="entry name" value="PID DOMAIN-CONTAINING PROTEIN"/>
    <property type="match status" value="1"/>
</dbReference>
<dbReference type="PANTHER" id="PTHR47695">
    <property type="entry name" value="PID DOMAIN-CONTAINING PROTEIN"/>
    <property type="match status" value="1"/>
</dbReference>
<gene>
    <name evidence="1" type="ORF">YQE_10549</name>
</gene>
<name>N6SY79_DENPD</name>
<organism evidence="1">
    <name type="scientific">Dendroctonus ponderosae</name>
    <name type="common">Mountain pine beetle</name>
    <dbReference type="NCBI Taxonomy" id="77166"/>
    <lineage>
        <taxon>Eukaryota</taxon>
        <taxon>Metazoa</taxon>
        <taxon>Ecdysozoa</taxon>
        <taxon>Arthropoda</taxon>
        <taxon>Hexapoda</taxon>
        <taxon>Insecta</taxon>
        <taxon>Pterygota</taxon>
        <taxon>Neoptera</taxon>
        <taxon>Endopterygota</taxon>
        <taxon>Coleoptera</taxon>
        <taxon>Polyphaga</taxon>
        <taxon>Cucujiformia</taxon>
        <taxon>Curculionidae</taxon>
        <taxon>Scolytinae</taxon>
        <taxon>Dendroctonus</taxon>
    </lineage>
</organism>
<dbReference type="Gene3D" id="2.30.29.30">
    <property type="entry name" value="Pleckstrin-homology domain (PH domain)/Phosphotyrosine-binding domain (PTB)"/>
    <property type="match status" value="1"/>
</dbReference>
<evidence type="ECO:0000313" key="1">
    <source>
        <dbReference type="EMBL" id="ENN72744.1"/>
    </source>
</evidence>
<dbReference type="InterPro" id="IPR006020">
    <property type="entry name" value="PTB/PI_dom"/>
</dbReference>
<feature type="non-terminal residue" evidence="1">
    <location>
        <position position="1"/>
    </location>
</feature>
<dbReference type="PROSITE" id="PS01179">
    <property type="entry name" value="PID"/>
    <property type="match status" value="1"/>
</dbReference>
<dbReference type="OMA" id="FIAQDMI"/>
<dbReference type="InterPro" id="IPR011993">
    <property type="entry name" value="PH-like_dom_sf"/>
</dbReference>
<dbReference type="EMBL" id="KB741211">
    <property type="protein sequence ID" value="ENN72744.1"/>
    <property type="molecule type" value="Genomic_DNA"/>
</dbReference>
<proteinExistence type="predicted"/>
<accession>N6SY79</accession>
<dbReference type="OrthoDB" id="10069833at2759"/>